<organism evidence="2 3">
    <name type="scientific">Microbacterium bovistercoris</name>
    <dbReference type="NCBI Taxonomy" id="2293570"/>
    <lineage>
        <taxon>Bacteria</taxon>
        <taxon>Bacillati</taxon>
        <taxon>Actinomycetota</taxon>
        <taxon>Actinomycetes</taxon>
        <taxon>Micrococcales</taxon>
        <taxon>Microbacteriaceae</taxon>
        <taxon>Microbacterium</taxon>
    </lineage>
</organism>
<comment type="caution">
    <text evidence="2">The sequence shown here is derived from an EMBL/GenBank/DDBJ whole genome shotgun (WGS) entry which is preliminary data.</text>
</comment>
<dbReference type="EMBL" id="QUAB01000039">
    <property type="protein sequence ID" value="REJ05973.1"/>
    <property type="molecule type" value="Genomic_DNA"/>
</dbReference>
<gene>
    <name evidence="2" type="ORF">DY023_08560</name>
</gene>
<dbReference type="Pfam" id="PF13625">
    <property type="entry name" value="Helicase_C_3"/>
    <property type="match status" value="1"/>
</dbReference>
<evidence type="ECO:0000313" key="3">
    <source>
        <dbReference type="Proteomes" id="UP000262172"/>
    </source>
</evidence>
<dbReference type="Proteomes" id="UP000262172">
    <property type="component" value="Unassembled WGS sequence"/>
</dbReference>
<dbReference type="InterPro" id="IPR032830">
    <property type="entry name" value="XPB/Ssl2_N"/>
</dbReference>
<evidence type="ECO:0000313" key="2">
    <source>
        <dbReference type="EMBL" id="REJ05973.1"/>
    </source>
</evidence>
<sequence>MSTHARPLAVRLAAASDDELTALFRARGIKPDAPWQDFFDAAEALLEPASIERALVALPLADAAALLHAAEGHGQATPHLTALALQDPSGLVPVPVAEQVAGRRLPDVAEEQPQHAASVHDPAPIAERAFTTASRVADMLLVAREAPLGLLATGTLAAGEKKRLAEAGIEQNADDLRTIAEDAGLLSTSDRRVQVTTEADAWLGLPFADRWSRLAAAFRRALPDGVRDGAGWLPPSSWPHAYPWDPSWPDREAGLRRRAHLLGLTAADGAEPDWAAPLRRGDIVDTASLEQLVPAEVDRVFLQNDLTAIAPGPLQPALEVRLRGMAERDSAQSSSYRFTAESIDRALVEGETEASVLGFLTALSLTGLPQPLSYLVGQTAQRHGLVRVWASETGTVVTSSDPHLVQAIGIDRGLRPLGLTAEDGMLVSRVSAETVYWAMVDARYPATLVDDTGNAVSMRRTPPVAQTTAAVPSYASLIARLRARQGPDADAAWLDRELEAAVRAKALLIVDVGMPDGSTRELVLEATGLGGGRLRGLDRGANVERTLPVRSIRAVRLADLPTPD</sequence>
<keyword evidence="3" id="KW-1185">Reference proteome</keyword>
<evidence type="ECO:0000259" key="1">
    <source>
        <dbReference type="Pfam" id="PF13625"/>
    </source>
</evidence>
<dbReference type="RefSeq" id="WP_116241905.1">
    <property type="nucleotide sequence ID" value="NZ_QUAB01000039.1"/>
</dbReference>
<proteinExistence type="predicted"/>
<protein>
    <recommendedName>
        <fullName evidence="1">Helicase XPB/Ssl2 N-terminal domain-containing protein</fullName>
    </recommendedName>
</protein>
<accession>A0A371NUA7</accession>
<dbReference type="AlphaFoldDB" id="A0A371NUA7"/>
<feature type="domain" description="Helicase XPB/Ssl2 N-terminal" evidence="1">
    <location>
        <begin position="301"/>
        <end position="420"/>
    </location>
</feature>
<dbReference type="OrthoDB" id="3415124at2"/>
<name>A0A371NUA7_9MICO</name>
<reference evidence="2 3" key="1">
    <citation type="submission" date="2018-08" db="EMBL/GenBank/DDBJ databases">
        <title>Isolation, diversity and antifungal activity of Actinobacteria from cow dung.</title>
        <authorList>
            <person name="Ling L."/>
        </authorList>
    </citation>
    <scope>NUCLEOTIDE SEQUENCE [LARGE SCALE GENOMIC DNA]</scope>
    <source>
        <strain evidence="2 3">NEAU-LLE</strain>
    </source>
</reference>